<reference evidence="6" key="2">
    <citation type="submission" date="2025-08" db="UniProtKB">
        <authorList>
            <consortium name="Ensembl"/>
        </authorList>
    </citation>
    <scope>IDENTIFICATION</scope>
</reference>
<dbReference type="SUPFAM" id="SSF109775">
    <property type="entry name" value="Mannose-6-phosphate receptor binding protein 1 (Tip47), C-terminal domain"/>
    <property type="match status" value="1"/>
</dbReference>
<dbReference type="PIRSF" id="PIRSF036881">
    <property type="entry name" value="PAT"/>
    <property type="match status" value="1"/>
</dbReference>
<evidence type="ECO:0000313" key="6">
    <source>
        <dbReference type="Ensembl" id="ENSTRUP00000009946.3"/>
    </source>
</evidence>
<evidence type="ECO:0000256" key="2">
    <source>
        <dbReference type="ARBA" id="ARBA00006311"/>
    </source>
</evidence>
<keyword evidence="7" id="KW-1185">Reference proteome</keyword>
<dbReference type="PANTHER" id="PTHR14024:SF25">
    <property type="entry name" value="PERILIPIN-2"/>
    <property type="match status" value="1"/>
</dbReference>
<evidence type="ECO:0000313" key="7">
    <source>
        <dbReference type="Proteomes" id="UP000005226"/>
    </source>
</evidence>
<keyword evidence="3" id="KW-0551">Lipid droplet</keyword>
<dbReference type="STRING" id="31033.ENSTRUP00000009946"/>
<dbReference type="HOGENOM" id="CLU_035133_0_1_1"/>
<organism evidence="6 7">
    <name type="scientific">Takifugu rubripes</name>
    <name type="common">Japanese pufferfish</name>
    <name type="synonym">Fugu rubripes</name>
    <dbReference type="NCBI Taxonomy" id="31033"/>
    <lineage>
        <taxon>Eukaryota</taxon>
        <taxon>Metazoa</taxon>
        <taxon>Chordata</taxon>
        <taxon>Craniata</taxon>
        <taxon>Vertebrata</taxon>
        <taxon>Euteleostomi</taxon>
        <taxon>Actinopterygii</taxon>
        <taxon>Neopterygii</taxon>
        <taxon>Teleostei</taxon>
        <taxon>Neoteleostei</taxon>
        <taxon>Acanthomorphata</taxon>
        <taxon>Eupercaria</taxon>
        <taxon>Tetraodontiformes</taxon>
        <taxon>Tetradontoidea</taxon>
        <taxon>Tetraodontidae</taxon>
        <taxon>Takifugu</taxon>
    </lineage>
</organism>
<dbReference type="GO" id="GO:0005829">
    <property type="term" value="C:cytosol"/>
    <property type="evidence" value="ECO:0007669"/>
    <property type="project" value="TreeGrafter"/>
</dbReference>
<dbReference type="AlphaFoldDB" id="H2SC17"/>
<dbReference type="Gene3D" id="3.30.720.170">
    <property type="entry name" value="Perilipin, alpha-beta domain"/>
    <property type="match status" value="1"/>
</dbReference>
<dbReference type="GO" id="GO:0005811">
    <property type="term" value="C:lipid droplet"/>
    <property type="evidence" value="ECO:0007669"/>
    <property type="project" value="UniProtKB-SubCell"/>
</dbReference>
<dbReference type="OrthoDB" id="376826at2759"/>
<dbReference type="Pfam" id="PF03036">
    <property type="entry name" value="Perilipin"/>
    <property type="match status" value="1"/>
</dbReference>
<reference evidence="6" key="3">
    <citation type="submission" date="2025-09" db="UniProtKB">
        <authorList>
            <consortium name="Ensembl"/>
        </authorList>
    </citation>
    <scope>IDENTIFICATION</scope>
</reference>
<name>H2SC17_TAKRU</name>
<dbReference type="Gene3D" id="1.20.120.340">
    <property type="entry name" value="Flagellar protein FliS"/>
    <property type="match status" value="1"/>
</dbReference>
<dbReference type="GO" id="GO:0010890">
    <property type="term" value="P:positive regulation of triglyceride storage"/>
    <property type="evidence" value="ECO:0007669"/>
    <property type="project" value="TreeGrafter"/>
</dbReference>
<accession>H2SC17</accession>
<reference evidence="6 7" key="1">
    <citation type="journal article" date="2011" name="Genome Biol. Evol.">
        <title>Integration of the genetic map and genome assembly of fugu facilitates insights into distinct features of genome evolution in teleosts and mammals.</title>
        <authorList>
            <person name="Kai W."/>
            <person name="Kikuchi K."/>
            <person name="Tohari S."/>
            <person name="Chew A.K."/>
            <person name="Tay A."/>
            <person name="Fujiwara A."/>
            <person name="Hosoya S."/>
            <person name="Suetake H."/>
            <person name="Naruse K."/>
            <person name="Brenner S."/>
            <person name="Suzuki Y."/>
            <person name="Venkatesh B."/>
        </authorList>
    </citation>
    <scope>NUCLEOTIDE SEQUENCE [LARGE SCALE GENOMIC DNA]</scope>
</reference>
<dbReference type="GO" id="GO:0019915">
    <property type="term" value="P:lipid storage"/>
    <property type="evidence" value="ECO:0007669"/>
    <property type="project" value="TreeGrafter"/>
</dbReference>
<dbReference type="Proteomes" id="UP000005226">
    <property type="component" value="Chromosome 8"/>
</dbReference>
<dbReference type="KEGG" id="tru:101063285"/>
<dbReference type="PANTHER" id="PTHR14024">
    <property type="entry name" value="PERILIPIN"/>
    <property type="match status" value="1"/>
</dbReference>
<dbReference type="FunCoup" id="H2SC17">
    <property type="interactions" value="508"/>
</dbReference>
<protein>
    <recommendedName>
        <fullName evidence="4">Perilipin</fullName>
    </recommendedName>
</protein>
<evidence type="ECO:0000256" key="1">
    <source>
        <dbReference type="ARBA" id="ARBA00004502"/>
    </source>
</evidence>
<comment type="subcellular location">
    <subcellularLocation>
        <location evidence="1">Lipid droplet</location>
    </subcellularLocation>
</comment>
<dbReference type="OMA" id="MGFISEL"/>
<feature type="compositionally biased region" description="Pro residues" evidence="5">
    <location>
        <begin position="380"/>
        <end position="392"/>
    </location>
</feature>
<dbReference type="InterPro" id="IPR004279">
    <property type="entry name" value="Perilipin"/>
</dbReference>
<dbReference type="Ensembl" id="ENSTRUT00000010002.3">
    <property type="protein sequence ID" value="ENSTRUP00000009946.3"/>
    <property type="gene ID" value="ENSTRUG00000004201.3"/>
</dbReference>
<feature type="compositionally biased region" description="Acidic residues" evidence="5">
    <location>
        <begin position="393"/>
        <end position="411"/>
    </location>
</feature>
<gene>
    <name evidence="6" type="primary">plin2</name>
</gene>
<sequence length="411" mass="44216">MAAAAVLSNPQSAVERVSSLPLVSSTYGLLSSVYSGTKHTHRYLRSVCEAAELGVRSLGSAALLTAAPIIHRLEPQIAVANDLACKGLDRIEKRLPILHRPSEQIVSSAKDAVSSARDSVSDTLSTAVERTRGAVLGGMDRTRAAVSGSIGTILESRVVRLVSSGVDTALSTSESLVDQYLPGTEDEQELETRTLRGFDAAAPSYYVRLECLSTRLRQRAYSRAVSKILEARRRGRSLVPELQSPADLIQYGRKSIQLSALWGSGGPAPETGHDAQVMESRTLALARSLTQQLQTTCLVLVSSLQGLPTHLQQEALSLSHSASHAYLSVSRVRLDRVRESLDGVMDYMVNNTPLNWLVGPFYPHMVAVETPAVSPQDRPVAPPPAVAPPPPEVCEEVEPPPEEVEPPQEAS</sequence>
<evidence type="ECO:0000256" key="3">
    <source>
        <dbReference type="ARBA" id="ARBA00022677"/>
    </source>
</evidence>
<dbReference type="GeneTree" id="ENSGT00950000182920"/>
<proteinExistence type="inferred from homology"/>
<comment type="similarity">
    <text evidence="2 4">Belongs to the perilipin family.</text>
</comment>
<dbReference type="InParanoid" id="H2SC17"/>
<evidence type="ECO:0000256" key="5">
    <source>
        <dbReference type="SAM" id="MobiDB-lite"/>
    </source>
</evidence>
<feature type="region of interest" description="Disordered" evidence="5">
    <location>
        <begin position="372"/>
        <end position="411"/>
    </location>
</feature>
<evidence type="ECO:0000256" key="4">
    <source>
        <dbReference type="PIRNR" id="PIRNR036881"/>
    </source>
</evidence>